<dbReference type="RefSeq" id="WP_254569225.1">
    <property type="nucleotide sequence ID" value="NZ_CP098502.1"/>
</dbReference>
<dbReference type="InterPro" id="IPR051533">
    <property type="entry name" value="WaaL-like"/>
</dbReference>
<comment type="subcellular location">
    <subcellularLocation>
        <location evidence="1">Membrane</location>
        <topology evidence="1">Multi-pass membrane protein</topology>
    </subcellularLocation>
</comment>
<dbReference type="PANTHER" id="PTHR37422">
    <property type="entry name" value="TEICHURONIC ACID BIOSYNTHESIS PROTEIN TUAE"/>
    <property type="match status" value="1"/>
</dbReference>
<evidence type="ECO:0000256" key="2">
    <source>
        <dbReference type="ARBA" id="ARBA00022692"/>
    </source>
</evidence>
<keyword evidence="4 5" id="KW-0472">Membrane</keyword>
<evidence type="ECO:0000256" key="5">
    <source>
        <dbReference type="SAM" id="Phobius"/>
    </source>
</evidence>
<dbReference type="Proteomes" id="UP001056035">
    <property type="component" value="Chromosome"/>
</dbReference>
<feature type="transmembrane region" description="Helical" evidence="5">
    <location>
        <begin position="269"/>
        <end position="291"/>
    </location>
</feature>
<organism evidence="7 8">
    <name type="scientific">Paraconexibacter antarcticus</name>
    <dbReference type="NCBI Taxonomy" id="2949664"/>
    <lineage>
        <taxon>Bacteria</taxon>
        <taxon>Bacillati</taxon>
        <taxon>Actinomycetota</taxon>
        <taxon>Thermoleophilia</taxon>
        <taxon>Solirubrobacterales</taxon>
        <taxon>Paraconexibacteraceae</taxon>
        <taxon>Paraconexibacter</taxon>
    </lineage>
</organism>
<evidence type="ECO:0000313" key="8">
    <source>
        <dbReference type="Proteomes" id="UP001056035"/>
    </source>
</evidence>
<dbReference type="InterPro" id="IPR007016">
    <property type="entry name" value="O-antigen_ligase-rel_domated"/>
</dbReference>
<name>A0ABY5DMT7_9ACTN</name>
<feature type="transmembrane region" description="Helical" evidence="5">
    <location>
        <begin position="33"/>
        <end position="53"/>
    </location>
</feature>
<sequence length="481" mass="49245">MRLLPPRVLLLTGPVALAFFSGGYDDRPRLVALAAAAVALAALAVLTPSTRALPLLPSGWGPRTALGGLIGLAAWVALSHRWSPVKDAAADDAERVTLYATALVCAALAWRERAAARWVELAGAAGAFAAIGYGLLGRLLPGVVREHASVSAGGRLEQPLTYWNAEGALAAVGFVLCARITGDRSRPVAVRALAAAAAVPLAAGTYLSFSRGALVALAAGVVVLLVLAPTWTQLRAIAICAEAGAGGTLAAVVFPGVRELSGSLGHRELEGAIALAGLLLMMGGAAALLAWAASAEAAGRTRMGRLPLPGWAPYAATAIVVALVAVPVAVARSSDGPSPSFGATSARLTSASSNRYDYWKVAARAFEHHPVRGLGSGGFRTAWLRERPIGERVRDAHSLELETLAELGLVGALLLACLAGGIGWCARIVQREDPALAAGAAAALVVFGVHSAVDWDWEMPAVTLPVLALAGMLVAQSAHHE</sequence>
<protein>
    <submittedName>
        <fullName evidence="7">O-antigen ligase family protein</fullName>
    </submittedName>
</protein>
<evidence type="ECO:0000259" key="6">
    <source>
        <dbReference type="Pfam" id="PF04932"/>
    </source>
</evidence>
<evidence type="ECO:0000256" key="1">
    <source>
        <dbReference type="ARBA" id="ARBA00004141"/>
    </source>
</evidence>
<dbReference type="Pfam" id="PF04932">
    <property type="entry name" value="Wzy_C"/>
    <property type="match status" value="1"/>
</dbReference>
<feature type="transmembrane region" description="Helical" evidence="5">
    <location>
        <begin position="65"/>
        <end position="83"/>
    </location>
</feature>
<reference evidence="7 8" key="1">
    <citation type="submission" date="2022-06" db="EMBL/GenBank/DDBJ databases">
        <title>Paraconexibacter antarcticus.</title>
        <authorList>
            <person name="Kim C.S."/>
        </authorList>
    </citation>
    <scope>NUCLEOTIDE SEQUENCE [LARGE SCALE GENOMIC DNA]</scope>
    <source>
        <strain evidence="7 8">02-257</strain>
    </source>
</reference>
<accession>A0ABY5DMT7</accession>
<proteinExistence type="predicted"/>
<feature type="transmembrane region" description="Helical" evidence="5">
    <location>
        <begin position="311"/>
        <end position="331"/>
    </location>
</feature>
<keyword evidence="2 5" id="KW-0812">Transmembrane</keyword>
<dbReference type="GO" id="GO:0016874">
    <property type="term" value="F:ligase activity"/>
    <property type="evidence" value="ECO:0007669"/>
    <property type="project" value="UniProtKB-KW"/>
</dbReference>
<keyword evidence="7" id="KW-0436">Ligase</keyword>
<dbReference type="PANTHER" id="PTHR37422:SF23">
    <property type="entry name" value="TEICHURONIC ACID BIOSYNTHESIS PROTEIN TUAE"/>
    <property type="match status" value="1"/>
</dbReference>
<evidence type="ECO:0000256" key="4">
    <source>
        <dbReference type="ARBA" id="ARBA00023136"/>
    </source>
</evidence>
<dbReference type="EMBL" id="CP098502">
    <property type="protein sequence ID" value="UTI62488.1"/>
    <property type="molecule type" value="Genomic_DNA"/>
</dbReference>
<feature type="transmembrane region" description="Helical" evidence="5">
    <location>
        <begin position="160"/>
        <end position="181"/>
    </location>
</feature>
<evidence type="ECO:0000313" key="7">
    <source>
        <dbReference type="EMBL" id="UTI62488.1"/>
    </source>
</evidence>
<evidence type="ECO:0000256" key="3">
    <source>
        <dbReference type="ARBA" id="ARBA00022989"/>
    </source>
</evidence>
<feature type="transmembrane region" description="Helical" evidence="5">
    <location>
        <begin position="188"/>
        <end position="207"/>
    </location>
</feature>
<gene>
    <name evidence="7" type="ORF">NBH00_14065</name>
</gene>
<feature type="transmembrane region" description="Helical" evidence="5">
    <location>
        <begin position="118"/>
        <end position="140"/>
    </location>
</feature>
<keyword evidence="8" id="KW-1185">Reference proteome</keyword>
<feature type="transmembrane region" description="Helical" evidence="5">
    <location>
        <begin position="236"/>
        <end position="257"/>
    </location>
</feature>
<feature type="transmembrane region" description="Helical" evidence="5">
    <location>
        <begin position="213"/>
        <end position="231"/>
    </location>
</feature>
<feature type="transmembrane region" description="Helical" evidence="5">
    <location>
        <begin position="435"/>
        <end position="453"/>
    </location>
</feature>
<feature type="domain" description="O-antigen ligase-related" evidence="6">
    <location>
        <begin position="197"/>
        <end position="415"/>
    </location>
</feature>
<feature type="transmembrane region" description="Helical" evidence="5">
    <location>
        <begin position="407"/>
        <end position="426"/>
    </location>
</feature>
<keyword evidence="3 5" id="KW-1133">Transmembrane helix</keyword>